<keyword evidence="2" id="KW-1185">Reference proteome</keyword>
<comment type="caution">
    <text evidence="1">The sequence shown here is derived from an EMBL/GenBank/DDBJ whole genome shotgun (WGS) entry which is preliminary data.</text>
</comment>
<gene>
    <name evidence="1" type="ORF">IHE45_03G057600</name>
</gene>
<sequence length="42" mass="5146">MIFALDGVLEGRTFEPVFLNMRRSYKAKRRIFLLTKFLIYYQ</sequence>
<organism evidence="1 2">
    <name type="scientific">Dioscorea alata</name>
    <name type="common">Purple yam</name>
    <dbReference type="NCBI Taxonomy" id="55571"/>
    <lineage>
        <taxon>Eukaryota</taxon>
        <taxon>Viridiplantae</taxon>
        <taxon>Streptophyta</taxon>
        <taxon>Embryophyta</taxon>
        <taxon>Tracheophyta</taxon>
        <taxon>Spermatophyta</taxon>
        <taxon>Magnoliopsida</taxon>
        <taxon>Liliopsida</taxon>
        <taxon>Dioscoreales</taxon>
        <taxon>Dioscoreaceae</taxon>
        <taxon>Dioscorea</taxon>
    </lineage>
</organism>
<evidence type="ECO:0000313" key="1">
    <source>
        <dbReference type="EMBL" id="KAH7688838.1"/>
    </source>
</evidence>
<protein>
    <submittedName>
        <fullName evidence="1">Uncharacterized protein</fullName>
    </submittedName>
</protein>
<dbReference type="EMBL" id="CM037013">
    <property type="protein sequence ID" value="KAH7688838.1"/>
    <property type="molecule type" value="Genomic_DNA"/>
</dbReference>
<accession>A0ACB7WKN7</accession>
<proteinExistence type="predicted"/>
<reference evidence="2" key="1">
    <citation type="journal article" date="2022" name="Nat. Commun.">
        <title>Chromosome evolution and the genetic basis of agronomically important traits in greater yam.</title>
        <authorList>
            <person name="Bredeson J.V."/>
            <person name="Lyons J.B."/>
            <person name="Oniyinde I.O."/>
            <person name="Okereke N.R."/>
            <person name="Kolade O."/>
            <person name="Nnabue I."/>
            <person name="Nwadili C.O."/>
            <person name="Hribova E."/>
            <person name="Parker M."/>
            <person name="Nwogha J."/>
            <person name="Shu S."/>
            <person name="Carlson J."/>
            <person name="Kariba R."/>
            <person name="Muthemba S."/>
            <person name="Knop K."/>
            <person name="Barton G.J."/>
            <person name="Sherwood A.V."/>
            <person name="Lopez-Montes A."/>
            <person name="Asiedu R."/>
            <person name="Jamnadass R."/>
            <person name="Muchugi A."/>
            <person name="Goodstein D."/>
            <person name="Egesi C.N."/>
            <person name="Featherston J."/>
            <person name="Asfaw A."/>
            <person name="Simpson G.G."/>
            <person name="Dolezel J."/>
            <person name="Hendre P.S."/>
            <person name="Van Deynze A."/>
            <person name="Kumar P.L."/>
            <person name="Obidiegwu J.E."/>
            <person name="Bhattacharjee R."/>
            <person name="Rokhsar D.S."/>
        </authorList>
    </citation>
    <scope>NUCLEOTIDE SEQUENCE [LARGE SCALE GENOMIC DNA]</scope>
    <source>
        <strain evidence="2">cv. TDa95/00328</strain>
    </source>
</reference>
<evidence type="ECO:0000313" key="2">
    <source>
        <dbReference type="Proteomes" id="UP000827976"/>
    </source>
</evidence>
<dbReference type="Proteomes" id="UP000827976">
    <property type="component" value="Chromosome 3"/>
</dbReference>
<name>A0ACB7WKN7_DIOAL</name>